<evidence type="ECO:0000256" key="1">
    <source>
        <dbReference type="ARBA" id="ARBA00008760"/>
    </source>
</evidence>
<dbReference type="PANTHER" id="PTHR13528">
    <property type="entry name" value="39S RIBOSOMAL PROTEIN L28, MITOCHONDRIAL"/>
    <property type="match status" value="1"/>
</dbReference>
<protein>
    <recommendedName>
        <fullName evidence="4">Large ribosomal subunit protein bL28m</fullName>
    </recommendedName>
</protein>
<dbReference type="SUPFAM" id="SSF143800">
    <property type="entry name" value="L28p-like"/>
    <property type="match status" value="1"/>
</dbReference>
<dbReference type="AlphaFoldDB" id="A0A5P1F8L7"/>
<dbReference type="FunFam" id="2.30.170.40:FF:000003">
    <property type="entry name" value="54S ribosomal protein L24"/>
    <property type="match status" value="1"/>
</dbReference>
<name>A0A5P1F8L7_ASPOF</name>
<keyword evidence="3" id="KW-0687">Ribonucleoprotein</keyword>
<dbReference type="InterPro" id="IPR034704">
    <property type="entry name" value="Ribosomal_bL28/bL31-like_sf"/>
</dbReference>
<reference evidence="7" key="1">
    <citation type="journal article" date="2017" name="Nat. Commun.">
        <title>The asparagus genome sheds light on the origin and evolution of a young Y chromosome.</title>
        <authorList>
            <person name="Harkess A."/>
            <person name="Zhou J."/>
            <person name="Xu C."/>
            <person name="Bowers J.E."/>
            <person name="Van der Hulst R."/>
            <person name="Ayyampalayam S."/>
            <person name="Mercati F."/>
            <person name="Riccardi P."/>
            <person name="McKain M.R."/>
            <person name="Kakrana A."/>
            <person name="Tang H."/>
            <person name="Ray J."/>
            <person name="Groenendijk J."/>
            <person name="Arikit S."/>
            <person name="Mathioni S.M."/>
            <person name="Nakano M."/>
            <person name="Shan H."/>
            <person name="Telgmann-Rauber A."/>
            <person name="Kanno A."/>
            <person name="Yue Z."/>
            <person name="Chen H."/>
            <person name="Li W."/>
            <person name="Chen Y."/>
            <person name="Xu X."/>
            <person name="Zhang Y."/>
            <person name="Luo S."/>
            <person name="Chen H."/>
            <person name="Gao J."/>
            <person name="Mao Z."/>
            <person name="Pires J.C."/>
            <person name="Luo M."/>
            <person name="Kudrna D."/>
            <person name="Wing R.A."/>
            <person name="Meyers B.C."/>
            <person name="Yi K."/>
            <person name="Kong H."/>
            <person name="Lavrijsen P."/>
            <person name="Sunseri F."/>
            <person name="Falavigna A."/>
            <person name="Ye Y."/>
            <person name="Leebens-Mack J.H."/>
            <person name="Chen G."/>
        </authorList>
    </citation>
    <scope>NUCLEOTIDE SEQUENCE [LARGE SCALE GENOMIC DNA]</scope>
    <source>
        <strain evidence="7">cv. DH0086</strain>
    </source>
</reference>
<comment type="similarity">
    <text evidence="1">Belongs to the bacterial ribosomal protein bL28 family.</text>
</comment>
<evidence type="ECO:0000256" key="2">
    <source>
        <dbReference type="ARBA" id="ARBA00022980"/>
    </source>
</evidence>
<evidence type="ECO:0000313" key="6">
    <source>
        <dbReference type="EMBL" id="ONK74726.1"/>
    </source>
</evidence>
<accession>A0A5P1F8L7</accession>
<gene>
    <name evidence="6" type="ORF">A4U43_C03F9510</name>
</gene>
<dbReference type="GO" id="GO:0003735">
    <property type="term" value="F:structural constituent of ribosome"/>
    <property type="evidence" value="ECO:0007669"/>
    <property type="project" value="InterPro"/>
</dbReference>
<dbReference type="InterPro" id="IPR037147">
    <property type="entry name" value="Ribosomal_bL28_sf"/>
</dbReference>
<proteinExistence type="inferred from homology"/>
<organism evidence="6 7">
    <name type="scientific">Asparagus officinalis</name>
    <name type="common">Garden asparagus</name>
    <dbReference type="NCBI Taxonomy" id="4686"/>
    <lineage>
        <taxon>Eukaryota</taxon>
        <taxon>Viridiplantae</taxon>
        <taxon>Streptophyta</taxon>
        <taxon>Embryophyta</taxon>
        <taxon>Tracheophyta</taxon>
        <taxon>Spermatophyta</taxon>
        <taxon>Magnoliopsida</taxon>
        <taxon>Liliopsida</taxon>
        <taxon>Asparagales</taxon>
        <taxon>Asparagaceae</taxon>
        <taxon>Asparagoideae</taxon>
        <taxon>Asparagus</taxon>
    </lineage>
</organism>
<dbReference type="EMBL" id="CM007383">
    <property type="protein sequence ID" value="ONK74726.1"/>
    <property type="molecule type" value="Genomic_DNA"/>
</dbReference>
<keyword evidence="7" id="KW-1185">Reference proteome</keyword>
<evidence type="ECO:0000313" key="7">
    <source>
        <dbReference type="Proteomes" id="UP000243459"/>
    </source>
</evidence>
<dbReference type="Proteomes" id="UP000243459">
    <property type="component" value="Chromosome 3"/>
</dbReference>
<evidence type="ECO:0000256" key="4">
    <source>
        <dbReference type="ARBA" id="ARBA00035269"/>
    </source>
</evidence>
<dbReference type="GO" id="GO:0005762">
    <property type="term" value="C:mitochondrial large ribosomal subunit"/>
    <property type="evidence" value="ECO:0007669"/>
    <property type="project" value="TreeGrafter"/>
</dbReference>
<dbReference type="Gramene" id="ONK74726">
    <property type="protein sequence ID" value="ONK74726"/>
    <property type="gene ID" value="A4U43_C03F9510"/>
</dbReference>
<dbReference type="InterPro" id="IPR026569">
    <property type="entry name" value="Ribosomal_bL28"/>
</dbReference>
<sequence>MSFRAREMYNKIAKKAGADSMPSQVMESVKKMIPNTKIVMNRAKRGIFAGRHIQFGNKIALQGLNKSRRSWKPNVQEKRLFSYIHDKHICIKVTTHALRWIDKAGGIDEYLLKTPYEKMDTEMGLVWKAKVEKMYAELGNMEVGFFTPEEEDKIAKGFEELKLEKEEARKEARRVQSKILMKELGTRSDQAEQSEEESTDDFKKAEQ</sequence>
<dbReference type="OMA" id="DKHICIK"/>
<keyword evidence="2" id="KW-0689">Ribosomal protein</keyword>
<dbReference type="Gene3D" id="2.30.170.40">
    <property type="entry name" value="Ribosomal protein L28/L24"/>
    <property type="match status" value="1"/>
</dbReference>
<dbReference type="PANTHER" id="PTHR13528:SF2">
    <property type="entry name" value="LARGE RIBOSOMAL SUBUNIT PROTEIN BL28M"/>
    <property type="match status" value="1"/>
</dbReference>
<dbReference type="Pfam" id="PF00830">
    <property type="entry name" value="Ribosomal_L28"/>
    <property type="match status" value="1"/>
</dbReference>
<feature type="region of interest" description="Disordered" evidence="5">
    <location>
        <begin position="183"/>
        <end position="207"/>
    </location>
</feature>
<evidence type="ECO:0000256" key="3">
    <source>
        <dbReference type="ARBA" id="ARBA00023274"/>
    </source>
</evidence>
<dbReference type="OrthoDB" id="361870at2759"/>
<evidence type="ECO:0000256" key="5">
    <source>
        <dbReference type="SAM" id="MobiDB-lite"/>
    </source>
</evidence>